<comment type="similarity">
    <text evidence="1 7">Belongs to the CtsR family.</text>
</comment>
<evidence type="ECO:0000256" key="4">
    <source>
        <dbReference type="ARBA" id="ARBA00023015"/>
    </source>
</evidence>
<evidence type="ECO:0000256" key="2">
    <source>
        <dbReference type="ARBA" id="ARBA00014129"/>
    </source>
</evidence>
<keyword evidence="6 7" id="KW-0804">Transcription</keyword>
<dbReference type="InterPro" id="IPR041473">
    <property type="entry name" value="CtsR_C"/>
</dbReference>
<dbReference type="InterPro" id="IPR041908">
    <property type="entry name" value="CtsR_C_sf"/>
</dbReference>
<gene>
    <name evidence="10" type="ORF">SAMN02746091_01070</name>
</gene>
<evidence type="ECO:0000259" key="8">
    <source>
        <dbReference type="Pfam" id="PF05848"/>
    </source>
</evidence>
<dbReference type="EMBL" id="FQVG01000015">
    <property type="protein sequence ID" value="SHE76454.1"/>
    <property type="molecule type" value="Genomic_DNA"/>
</dbReference>
<keyword evidence="4 7" id="KW-0805">Transcription regulation</keyword>
<evidence type="ECO:0000313" key="10">
    <source>
        <dbReference type="EMBL" id="SHE76454.1"/>
    </source>
</evidence>
<evidence type="ECO:0000256" key="5">
    <source>
        <dbReference type="ARBA" id="ARBA00023125"/>
    </source>
</evidence>
<evidence type="ECO:0000313" key="11">
    <source>
        <dbReference type="Proteomes" id="UP000184423"/>
    </source>
</evidence>
<evidence type="ECO:0000256" key="1">
    <source>
        <dbReference type="ARBA" id="ARBA00010189"/>
    </source>
</evidence>
<keyword evidence="11" id="KW-1185">Reference proteome</keyword>
<reference evidence="11" key="1">
    <citation type="submission" date="2016-11" db="EMBL/GenBank/DDBJ databases">
        <authorList>
            <person name="Varghese N."/>
            <person name="Submissions S."/>
        </authorList>
    </citation>
    <scope>NUCLEOTIDE SEQUENCE [LARGE SCALE GENOMIC DNA]</scope>
    <source>
        <strain evidence="11">DSM 10124</strain>
    </source>
</reference>
<name>A0A1M4W5A3_9CLOT</name>
<dbReference type="RefSeq" id="WP_027308845.1">
    <property type="nucleotide sequence ID" value="NZ_FQVG01000015.1"/>
</dbReference>
<evidence type="ECO:0000256" key="7">
    <source>
        <dbReference type="PIRNR" id="PIRNR010607"/>
    </source>
</evidence>
<dbReference type="GO" id="GO:0003677">
    <property type="term" value="F:DNA binding"/>
    <property type="evidence" value="ECO:0007669"/>
    <property type="project" value="UniProtKB-UniRule"/>
</dbReference>
<protein>
    <recommendedName>
        <fullName evidence="2 7">Transcriptional regulator CtsR</fullName>
    </recommendedName>
</protein>
<dbReference type="GO" id="GO:0006355">
    <property type="term" value="P:regulation of DNA-templated transcription"/>
    <property type="evidence" value="ECO:0007669"/>
    <property type="project" value="UniProtKB-UniRule"/>
</dbReference>
<evidence type="ECO:0000259" key="9">
    <source>
        <dbReference type="Pfam" id="PF17727"/>
    </source>
</evidence>
<dbReference type="InterPro" id="IPR041902">
    <property type="entry name" value="CtsR_N_sf"/>
</dbReference>
<proteinExistence type="inferred from homology"/>
<feature type="domain" description="CtsR C-terminal dimerization" evidence="9">
    <location>
        <begin position="78"/>
        <end position="147"/>
    </location>
</feature>
<keyword evidence="3 7" id="KW-0678">Repressor</keyword>
<sequence length="152" mass="17467">MARLSDIIEEFIKNMLETSEQNVLEIQRNELANIFNCAPSQINYVLTTRFTIDKGYYIESRRGGGGCIRITRVELDKNQYIKRAIKENIMDSLTQNEANAIIELFKDRGFLSERESTIIKAAISDRSIPLDGETKNKVRAHILKNILITMIE</sequence>
<dbReference type="Pfam" id="PF05848">
    <property type="entry name" value="CtsR"/>
    <property type="match status" value="1"/>
</dbReference>
<evidence type="ECO:0000256" key="6">
    <source>
        <dbReference type="ARBA" id="ARBA00023163"/>
    </source>
</evidence>
<dbReference type="InterPro" id="IPR040465">
    <property type="entry name" value="CtsR_N"/>
</dbReference>
<dbReference type="Proteomes" id="UP000184423">
    <property type="component" value="Unassembled WGS sequence"/>
</dbReference>
<evidence type="ECO:0000256" key="3">
    <source>
        <dbReference type="ARBA" id="ARBA00022491"/>
    </source>
</evidence>
<organism evidence="10 11">
    <name type="scientific">Caloramator proteoclasticus DSM 10124</name>
    <dbReference type="NCBI Taxonomy" id="1121262"/>
    <lineage>
        <taxon>Bacteria</taxon>
        <taxon>Bacillati</taxon>
        <taxon>Bacillota</taxon>
        <taxon>Clostridia</taxon>
        <taxon>Eubacteriales</taxon>
        <taxon>Clostridiaceae</taxon>
        <taxon>Caloramator</taxon>
    </lineage>
</organism>
<feature type="domain" description="CtsR N-terminal HTH" evidence="8">
    <location>
        <begin position="3"/>
        <end position="74"/>
    </location>
</feature>
<dbReference type="AlphaFoldDB" id="A0A1M4W5A3"/>
<accession>A0A1M4W5A3</accession>
<keyword evidence="5 7" id="KW-0238">DNA-binding</keyword>
<dbReference type="Pfam" id="PF17727">
    <property type="entry name" value="CtsR_C"/>
    <property type="match status" value="1"/>
</dbReference>
<dbReference type="InterPro" id="IPR008463">
    <property type="entry name" value="CtsR"/>
</dbReference>
<dbReference type="Gene3D" id="1.10.1200.150">
    <property type="entry name" value="Transcriptional regulator CtsR, C-terminal domain"/>
    <property type="match status" value="1"/>
</dbReference>
<dbReference type="Gene3D" id="3.30.56.130">
    <property type="entry name" value="Transcriptional regulator CtsR, winged HTH domain"/>
    <property type="match status" value="1"/>
</dbReference>
<dbReference type="PIRSF" id="PIRSF010607">
    <property type="entry name" value="Txn_repr_CtsR"/>
    <property type="match status" value="1"/>
</dbReference>